<feature type="compositionally biased region" description="Low complexity" evidence="1">
    <location>
        <begin position="229"/>
        <end position="246"/>
    </location>
</feature>
<feature type="compositionally biased region" description="Basic residues" evidence="1">
    <location>
        <begin position="201"/>
        <end position="213"/>
    </location>
</feature>
<feature type="region of interest" description="Disordered" evidence="1">
    <location>
        <begin position="455"/>
        <end position="483"/>
    </location>
</feature>
<feature type="region of interest" description="Disordered" evidence="1">
    <location>
        <begin position="53"/>
        <end position="84"/>
    </location>
</feature>
<evidence type="ECO:0000313" key="2">
    <source>
        <dbReference type="EMBL" id="GCE01045.1"/>
    </source>
</evidence>
<feature type="region of interest" description="Disordered" evidence="1">
    <location>
        <begin position="101"/>
        <end position="161"/>
    </location>
</feature>
<organism evidence="2 3">
    <name type="scientific">Embleya hyalina</name>
    <dbReference type="NCBI Taxonomy" id="516124"/>
    <lineage>
        <taxon>Bacteria</taxon>
        <taxon>Bacillati</taxon>
        <taxon>Actinomycetota</taxon>
        <taxon>Actinomycetes</taxon>
        <taxon>Kitasatosporales</taxon>
        <taxon>Streptomycetaceae</taxon>
        <taxon>Embleya</taxon>
    </lineage>
</organism>
<evidence type="ECO:0000256" key="1">
    <source>
        <dbReference type="SAM" id="MobiDB-lite"/>
    </source>
</evidence>
<gene>
    <name evidence="2" type="ORF">EHYA_08784</name>
</gene>
<feature type="region of interest" description="Disordered" evidence="1">
    <location>
        <begin position="173"/>
        <end position="380"/>
    </location>
</feature>
<proteinExistence type="predicted"/>
<feature type="compositionally biased region" description="Basic residues" evidence="1">
    <location>
        <begin position="305"/>
        <end position="315"/>
    </location>
</feature>
<keyword evidence="3" id="KW-1185">Reference proteome</keyword>
<accession>A0A401Z2C2</accession>
<dbReference type="Proteomes" id="UP000286931">
    <property type="component" value="Unassembled WGS sequence"/>
</dbReference>
<feature type="compositionally biased region" description="Basic residues" evidence="1">
    <location>
        <begin position="109"/>
        <end position="131"/>
    </location>
</feature>
<sequence>MTSPAHVRVAAETVGVSEHTVWRRLGRGTPAGPCRYTGTSAFHAGRRSPDVSVGCGSEHEGVAPQDACRSRQGHRRRSSSSTRVVSQATFCRAVVCTRRAPGVDAPPRRCGRSTRTHGRRPRGRVRVRRSRARQDGRRRPVAAPAAQTLPVHPAHVAAEPAPPQPRAALLTAFGVSAPSPREPDGRHRRRARRRAEGTGRPGRRRRSARRRPRAGLPGLLADAPPPIPARCRAGRASRAPPARAPALVSRVPTRKYTPLRRLPSPVRTPPVPPSAGCRDRRGPAPRRPGARAGEVPYPGEDHLSRLRHPRPRPGHRGGGPSVGRRWGPRPGSVPRIVAAAVGRRRPGGPGRGVRSRSGAHRHRRRAPVSHRECGCPGPHRTRKALTRSGSTYHSFGIDPPCDSSPISVGGTAGTSGWARVHGSVRTAREMAGRSWSRLVSVPRIIRRRCGMDRVQPTRPRVKKSRLRGSSSGDTPAAARILSW</sequence>
<dbReference type="AlphaFoldDB" id="A0A401Z2C2"/>
<protein>
    <submittedName>
        <fullName evidence="2">Uncharacterized protein</fullName>
    </submittedName>
</protein>
<name>A0A401Z2C2_9ACTN</name>
<feature type="compositionally biased region" description="Low complexity" evidence="1">
    <location>
        <begin position="150"/>
        <end position="159"/>
    </location>
</feature>
<comment type="caution">
    <text evidence="2">The sequence shown here is derived from an EMBL/GenBank/DDBJ whole genome shotgun (WGS) entry which is preliminary data.</text>
</comment>
<dbReference type="EMBL" id="BIFH01000044">
    <property type="protein sequence ID" value="GCE01045.1"/>
    <property type="molecule type" value="Genomic_DNA"/>
</dbReference>
<feature type="compositionally biased region" description="Basic residues" evidence="1">
    <location>
        <begin position="353"/>
        <end position="368"/>
    </location>
</feature>
<evidence type="ECO:0000313" key="3">
    <source>
        <dbReference type="Proteomes" id="UP000286931"/>
    </source>
</evidence>
<reference evidence="2 3" key="1">
    <citation type="submission" date="2018-12" db="EMBL/GenBank/DDBJ databases">
        <title>Draft genome sequence of Embleya hyalina NBRC 13850T.</title>
        <authorList>
            <person name="Komaki H."/>
            <person name="Hosoyama A."/>
            <person name="Kimura A."/>
            <person name="Ichikawa N."/>
            <person name="Tamura T."/>
        </authorList>
    </citation>
    <scope>NUCLEOTIDE SEQUENCE [LARGE SCALE GENOMIC DNA]</scope>
    <source>
        <strain evidence="2 3">NBRC 13850</strain>
    </source>
</reference>